<dbReference type="SUPFAM" id="SSF46689">
    <property type="entry name" value="Homeodomain-like"/>
    <property type="match status" value="1"/>
</dbReference>
<dbReference type="PROSITE" id="PS50977">
    <property type="entry name" value="HTH_TETR_2"/>
    <property type="match status" value="1"/>
</dbReference>
<dbReference type="InterPro" id="IPR050109">
    <property type="entry name" value="HTH-type_TetR-like_transc_reg"/>
</dbReference>
<reference evidence="5 6" key="1">
    <citation type="submission" date="2023-07" db="EMBL/GenBank/DDBJ databases">
        <title>Sequencing the genomes of 1000 actinobacteria strains.</title>
        <authorList>
            <person name="Klenk H.-P."/>
        </authorList>
    </citation>
    <scope>NUCLEOTIDE SEQUENCE [LARGE SCALE GENOMIC DNA]</scope>
    <source>
        <strain evidence="5 6">DSM 15539</strain>
    </source>
</reference>
<dbReference type="Gene3D" id="1.10.357.10">
    <property type="entry name" value="Tetracycline Repressor, domain 2"/>
    <property type="match status" value="1"/>
</dbReference>
<feature type="region of interest" description="Disordered" evidence="3">
    <location>
        <begin position="121"/>
        <end position="142"/>
    </location>
</feature>
<dbReference type="EMBL" id="JAVDUJ010000001">
    <property type="protein sequence ID" value="MDR6939614.1"/>
    <property type="molecule type" value="Genomic_DNA"/>
</dbReference>
<dbReference type="PRINTS" id="PR00455">
    <property type="entry name" value="HTHTETR"/>
</dbReference>
<accession>A0ABU1T2M1</accession>
<evidence type="ECO:0000256" key="2">
    <source>
        <dbReference type="PROSITE-ProRule" id="PRU00335"/>
    </source>
</evidence>
<dbReference type="RefSeq" id="WP_309956419.1">
    <property type="nucleotide sequence ID" value="NZ_JAVDUJ010000001.1"/>
</dbReference>
<evidence type="ECO:0000256" key="3">
    <source>
        <dbReference type="SAM" id="MobiDB-lite"/>
    </source>
</evidence>
<evidence type="ECO:0000313" key="6">
    <source>
        <dbReference type="Proteomes" id="UP001266099"/>
    </source>
</evidence>
<feature type="DNA-binding region" description="H-T-H motif" evidence="2">
    <location>
        <begin position="37"/>
        <end position="56"/>
    </location>
</feature>
<protein>
    <submittedName>
        <fullName evidence="5">AcrR family transcriptional regulator</fullName>
    </submittedName>
</protein>
<gene>
    <name evidence="5" type="ORF">J2S36_001157</name>
</gene>
<dbReference type="InterPro" id="IPR009057">
    <property type="entry name" value="Homeodomain-like_sf"/>
</dbReference>
<feature type="domain" description="HTH tetR-type" evidence="4">
    <location>
        <begin position="14"/>
        <end position="74"/>
    </location>
</feature>
<keyword evidence="6" id="KW-1185">Reference proteome</keyword>
<dbReference type="PANTHER" id="PTHR30055">
    <property type="entry name" value="HTH-TYPE TRANSCRIPTIONAL REGULATOR RUTR"/>
    <property type="match status" value="1"/>
</dbReference>
<sequence>MPKISAATVKEHHEQMFNKLVDAAEKILRESGPGALTAGSVAKAAGIARNSIYRYVGSIDDLRLVVLERYLPLWVNSVEKRVNRSDDPRKQVLDLALASLEMAQTTGHSWLISVMRHRGGMRGKNTDETSSHAPHHGKSAVNDAEVKKSAANSPYASPAVANFHKNLGMEIFALWQKIDPARAMVNAQINRSLIEAGMKLLDHHSDFSSVVSSVQAAIAGLFPENARAAELGAGGSLQ</sequence>
<name>A0ABU1T2M1_9ACTO</name>
<dbReference type="Pfam" id="PF00440">
    <property type="entry name" value="TetR_N"/>
    <property type="match status" value="1"/>
</dbReference>
<dbReference type="PANTHER" id="PTHR30055:SF226">
    <property type="entry name" value="HTH-TYPE TRANSCRIPTIONAL REGULATOR PKSA"/>
    <property type="match status" value="1"/>
</dbReference>
<comment type="caution">
    <text evidence="5">The sequence shown here is derived from an EMBL/GenBank/DDBJ whole genome shotgun (WGS) entry which is preliminary data.</text>
</comment>
<keyword evidence="1 2" id="KW-0238">DNA-binding</keyword>
<evidence type="ECO:0000313" key="5">
    <source>
        <dbReference type="EMBL" id="MDR6939614.1"/>
    </source>
</evidence>
<dbReference type="InterPro" id="IPR001647">
    <property type="entry name" value="HTH_TetR"/>
</dbReference>
<dbReference type="Proteomes" id="UP001266099">
    <property type="component" value="Unassembled WGS sequence"/>
</dbReference>
<proteinExistence type="predicted"/>
<organism evidence="5 6">
    <name type="scientific">Arcanobacterium hippocoleae</name>
    <dbReference type="NCBI Taxonomy" id="149017"/>
    <lineage>
        <taxon>Bacteria</taxon>
        <taxon>Bacillati</taxon>
        <taxon>Actinomycetota</taxon>
        <taxon>Actinomycetes</taxon>
        <taxon>Actinomycetales</taxon>
        <taxon>Actinomycetaceae</taxon>
        <taxon>Arcanobacterium</taxon>
    </lineage>
</organism>
<evidence type="ECO:0000256" key="1">
    <source>
        <dbReference type="ARBA" id="ARBA00023125"/>
    </source>
</evidence>
<evidence type="ECO:0000259" key="4">
    <source>
        <dbReference type="PROSITE" id="PS50977"/>
    </source>
</evidence>